<evidence type="ECO:0000256" key="1">
    <source>
        <dbReference type="SAM" id="SignalP"/>
    </source>
</evidence>
<evidence type="ECO:0000313" key="3">
    <source>
        <dbReference type="EMBL" id="HJB79925.1"/>
    </source>
</evidence>
<dbReference type="PANTHER" id="PTHR30032:SF4">
    <property type="entry name" value="AMIDASE ENHANCER"/>
    <property type="match status" value="1"/>
</dbReference>
<keyword evidence="1" id="KW-0732">Signal</keyword>
<dbReference type="PANTHER" id="PTHR30032">
    <property type="entry name" value="N-ACETYLMURAMOYL-L-ALANINE AMIDASE-RELATED"/>
    <property type="match status" value="1"/>
</dbReference>
<dbReference type="AlphaFoldDB" id="A0A9D2SB94"/>
<dbReference type="Pfam" id="PF08486">
    <property type="entry name" value="SpoIID"/>
    <property type="match status" value="1"/>
</dbReference>
<comment type="caution">
    <text evidence="3">The sequence shown here is derived from an EMBL/GenBank/DDBJ whole genome shotgun (WGS) entry which is preliminary data.</text>
</comment>
<proteinExistence type="predicted"/>
<feature type="signal peptide" evidence="1">
    <location>
        <begin position="1"/>
        <end position="25"/>
    </location>
</feature>
<protein>
    <submittedName>
        <fullName evidence="3">SpoIID/LytB domain-containing protein</fullName>
    </submittedName>
</protein>
<dbReference type="Proteomes" id="UP000823921">
    <property type="component" value="Unassembled WGS sequence"/>
</dbReference>
<feature type="chain" id="PRO_5039632964" evidence="1">
    <location>
        <begin position="26"/>
        <end position="565"/>
    </location>
</feature>
<dbReference type="NCBIfam" id="TIGR02669">
    <property type="entry name" value="SpoIID_LytB"/>
    <property type="match status" value="1"/>
</dbReference>
<accession>A0A9D2SB94</accession>
<feature type="domain" description="Sporulation stage II protein D amidase enhancer LytB N-terminal" evidence="2">
    <location>
        <begin position="233"/>
        <end position="325"/>
    </location>
</feature>
<dbReference type="EMBL" id="DWXO01000027">
    <property type="protein sequence ID" value="HJB79925.1"/>
    <property type="molecule type" value="Genomic_DNA"/>
</dbReference>
<organism evidence="3 4">
    <name type="scientific">Candidatus Flavonifractor intestinigallinarum</name>
    <dbReference type="NCBI Taxonomy" id="2838586"/>
    <lineage>
        <taxon>Bacteria</taxon>
        <taxon>Bacillati</taxon>
        <taxon>Bacillota</taxon>
        <taxon>Clostridia</taxon>
        <taxon>Eubacteriales</taxon>
        <taxon>Oscillospiraceae</taxon>
        <taxon>Flavonifractor</taxon>
    </lineage>
</organism>
<gene>
    <name evidence="3" type="ORF">H9712_02965</name>
</gene>
<reference evidence="3" key="1">
    <citation type="journal article" date="2021" name="PeerJ">
        <title>Extensive microbial diversity within the chicken gut microbiome revealed by metagenomics and culture.</title>
        <authorList>
            <person name="Gilroy R."/>
            <person name="Ravi A."/>
            <person name="Getino M."/>
            <person name="Pursley I."/>
            <person name="Horton D.L."/>
            <person name="Alikhan N.F."/>
            <person name="Baker D."/>
            <person name="Gharbi K."/>
            <person name="Hall N."/>
            <person name="Watson M."/>
            <person name="Adriaenssens E.M."/>
            <person name="Foster-Nyarko E."/>
            <person name="Jarju S."/>
            <person name="Secka A."/>
            <person name="Antonio M."/>
            <person name="Oren A."/>
            <person name="Chaudhuri R.R."/>
            <person name="La Ragione R."/>
            <person name="Hildebrand F."/>
            <person name="Pallen M.J."/>
        </authorList>
    </citation>
    <scope>NUCLEOTIDE SEQUENCE</scope>
    <source>
        <strain evidence="3">CHK192-8294</strain>
    </source>
</reference>
<dbReference type="InterPro" id="IPR013486">
    <property type="entry name" value="SpoIID/LytB"/>
</dbReference>
<dbReference type="InterPro" id="IPR051922">
    <property type="entry name" value="Bact_Sporulation_Assoc"/>
</dbReference>
<evidence type="ECO:0000313" key="4">
    <source>
        <dbReference type="Proteomes" id="UP000823921"/>
    </source>
</evidence>
<reference evidence="3" key="2">
    <citation type="submission" date="2021-04" db="EMBL/GenBank/DDBJ databases">
        <authorList>
            <person name="Gilroy R."/>
        </authorList>
    </citation>
    <scope>NUCLEOTIDE SEQUENCE</scope>
    <source>
        <strain evidence="3">CHK192-8294</strain>
    </source>
</reference>
<dbReference type="InterPro" id="IPR013693">
    <property type="entry name" value="SpoIID/LytB_N"/>
</dbReference>
<evidence type="ECO:0000259" key="2">
    <source>
        <dbReference type="Pfam" id="PF08486"/>
    </source>
</evidence>
<dbReference type="GO" id="GO:0030288">
    <property type="term" value="C:outer membrane-bounded periplasmic space"/>
    <property type="evidence" value="ECO:0007669"/>
    <property type="project" value="TreeGrafter"/>
</dbReference>
<sequence length="565" mass="59378">MKKFVQIAALALAIALPLSQAPASAATVAVDPTVKVGLFYGSNALPGANLLNDAGSGYRLGYYDDNRVFQQLAATSETAISVVKTQNVYYGTVGNWAGYYDTITSNIAVGCWHLKLPGSYSSYDEAAAAASAYSGGFAAWIDGTWQARVGAYLDKESAQAAQTSLGLGDAEVVGTSSAGVSVVKTGTSQILFQFDSASKCLGIKPGLDDSVKTETIFRGNTYYGGFQYQRVSGGNLTVSNVIGLEDYVQGVIVQEMSSSWPLEALKAQAVSARTYAYRNYTASKHKSQGFDICNSTCCQVYEGMDEVTASSSKAVEETYGEYAWYNGSLIEAVYSSHDGGATESAVNVWGSNVAYLIGKYDPYEASVASKIPNYNWTVTYTAQELTDLLNSKGYTNSGIVDFKVTKTSPTGNAIEITFTDSSGKSWSKIRDDCRTFLGLRSIHYTVSSSAGSASTSTSGGGGYTVDGSGTLSSLDGAYAIDGSGSTSKLSGDVYIIDGSGQVSQAAASGGSGSGGDSSTVFTITGSGWGHNVGMSQWGAYAMAQQGYTYKDILTFYYTGIEVRKP</sequence>
<name>A0A9D2SB94_9FIRM</name>
<dbReference type="GO" id="GO:0030435">
    <property type="term" value="P:sporulation resulting in formation of a cellular spore"/>
    <property type="evidence" value="ECO:0007669"/>
    <property type="project" value="InterPro"/>
</dbReference>